<proteinExistence type="predicted"/>
<organism evidence="1 2">
    <name type="scientific">Rhizopus microsporus</name>
    <dbReference type="NCBI Taxonomy" id="58291"/>
    <lineage>
        <taxon>Eukaryota</taxon>
        <taxon>Fungi</taxon>
        <taxon>Fungi incertae sedis</taxon>
        <taxon>Mucoromycota</taxon>
        <taxon>Mucoromycotina</taxon>
        <taxon>Mucoromycetes</taxon>
        <taxon>Mucorales</taxon>
        <taxon>Mucorineae</taxon>
        <taxon>Rhizopodaceae</taxon>
        <taxon>Rhizopus</taxon>
    </lineage>
</organism>
<sequence>MLIFCYHGCGKTFQARTMMYIVQSLVSSNSLQHKRSGTRYATPTGHDPTPLDRTCIANLRQRMAQLQGLATQCNLAEHEQQHQLQQQEVAAHFLQPPFENQGFQYNTCILDIHCSDRNIVALLVRNDYASELRKQLERFKITFKDDFEPCGTKVLRDPEYANL</sequence>
<dbReference type="Proteomes" id="UP000242381">
    <property type="component" value="Unassembled WGS sequence"/>
</dbReference>
<evidence type="ECO:0000313" key="1">
    <source>
        <dbReference type="EMBL" id="ORE21267.1"/>
    </source>
</evidence>
<reference evidence="1 2" key="1">
    <citation type="journal article" date="2016" name="Proc. Natl. Acad. Sci. U.S.A.">
        <title>Lipid metabolic changes in an early divergent fungus govern the establishment of a mutualistic symbiosis with endobacteria.</title>
        <authorList>
            <person name="Lastovetsky O.A."/>
            <person name="Gaspar M.L."/>
            <person name="Mondo S.J."/>
            <person name="LaButti K.M."/>
            <person name="Sandor L."/>
            <person name="Grigoriev I.V."/>
            <person name="Henry S.A."/>
            <person name="Pawlowska T.E."/>
        </authorList>
    </citation>
    <scope>NUCLEOTIDE SEQUENCE [LARGE SCALE GENOMIC DNA]</scope>
    <source>
        <strain evidence="1 2">ATCC 11559</strain>
    </source>
</reference>
<dbReference type="AlphaFoldDB" id="A0A1X0SAE7"/>
<accession>A0A1X0SAE7</accession>
<name>A0A1X0SAE7_RHIZD</name>
<protein>
    <submittedName>
        <fullName evidence="1">Uncharacterized protein</fullName>
    </submittedName>
</protein>
<evidence type="ECO:0000313" key="2">
    <source>
        <dbReference type="Proteomes" id="UP000242381"/>
    </source>
</evidence>
<gene>
    <name evidence="1" type="ORF">BCV71DRAFT_261283</name>
</gene>
<dbReference type="EMBL" id="KV921281">
    <property type="protein sequence ID" value="ORE21267.1"/>
    <property type="molecule type" value="Genomic_DNA"/>
</dbReference>